<keyword evidence="2" id="KW-0843">Virulence</keyword>
<dbReference type="SMART" id="SM00257">
    <property type="entry name" value="LysM"/>
    <property type="match status" value="2"/>
</dbReference>
<feature type="chain" id="PRO_5046576450" evidence="4">
    <location>
        <begin position="30"/>
        <end position="478"/>
    </location>
</feature>
<dbReference type="PANTHER" id="PTHR34997:SF16">
    <property type="entry name" value="LYSM DOMAIN-CONTAINING PROTEIN"/>
    <property type="match status" value="1"/>
</dbReference>
<evidence type="ECO:0000313" key="6">
    <source>
        <dbReference type="EMBL" id="KAK7941548.1"/>
    </source>
</evidence>
<gene>
    <name evidence="6" type="ORF">PG986_013935</name>
</gene>
<comment type="caution">
    <text evidence="6">The sequence shown here is derived from an EMBL/GenBank/DDBJ whole genome shotgun (WGS) entry which is preliminary data.</text>
</comment>
<feature type="signal peptide" evidence="4">
    <location>
        <begin position="1"/>
        <end position="29"/>
    </location>
</feature>
<organism evidence="6 7">
    <name type="scientific">Apiospora aurea</name>
    <dbReference type="NCBI Taxonomy" id="335848"/>
    <lineage>
        <taxon>Eukaryota</taxon>
        <taxon>Fungi</taxon>
        <taxon>Dikarya</taxon>
        <taxon>Ascomycota</taxon>
        <taxon>Pezizomycotina</taxon>
        <taxon>Sordariomycetes</taxon>
        <taxon>Xylariomycetidae</taxon>
        <taxon>Amphisphaeriales</taxon>
        <taxon>Apiosporaceae</taxon>
        <taxon>Apiospora</taxon>
    </lineage>
</organism>
<dbReference type="Gene3D" id="3.10.350.10">
    <property type="entry name" value="LysM domain"/>
    <property type="match status" value="2"/>
</dbReference>
<evidence type="ECO:0000256" key="1">
    <source>
        <dbReference type="ARBA" id="ARBA00022669"/>
    </source>
</evidence>
<dbReference type="RefSeq" id="XP_066694300.1">
    <property type="nucleotide sequence ID" value="XM_066850157.1"/>
</dbReference>
<evidence type="ECO:0000256" key="2">
    <source>
        <dbReference type="ARBA" id="ARBA00023026"/>
    </source>
</evidence>
<accession>A0ABR1PWZ5</accession>
<dbReference type="EMBL" id="JAQQWE010000009">
    <property type="protein sequence ID" value="KAK7941548.1"/>
    <property type="molecule type" value="Genomic_DNA"/>
</dbReference>
<evidence type="ECO:0000313" key="7">
    <source>
        <dbReference type="Proteomes" id="UP001391051"/>
    </source>
</evidence>
<keyword evidence="1" id="KW-0147">Chitin-binding</keyword>
<proteinExistence type="inferred from homology"/>
<dbReference type="InterPro" id="IPR018392">
    <property type="entry name" value="LysM"/>
</dbReference>
<dbReference type="Pfam" id="PF01476">
    <property type="entry name" value="LysM"/>
    <property type="match status" value="2"/>
</dbReference>
<dbReference type="InterPro" id="IPR052210">
    <property type="entry name" value="LysM1-like"/>
</dbReference>
<dbReference type="GeneID" id="92083219"/>
<dbReference type="SUPFAM" id="SSF54106">
    <property type="entry name" value="LysM domain"/>
    <property type="match status" value="1"/>
</dbReference>
<dbReference type="CDD" id="cd00118">
    <property type="entry name" value="LysM"/>
    <property type="match status" value="2"/>
</dbReference>
<keyword evidence="7" id="KW-1185">Reference proteome</keyword>
<dbReference type="PANTHER" id="PTHR34997">
    <property type="entry name" value="AM15"/>
    <property type="match status" value="1"/>
</dbReference>
<reference evidence="6 7" key="1">
    <citation type="submission" date="2023-01" db="EMBL/GenBank/DDBJ databases">
        <title>Analysis of 21 Apiospora genomes using comparative genomics revels a genus with tremendous synthesis potential of carbohydrate active enzymes and secondary metabolites.</title>
        <authorList>
            <person name="Sorensen T."/>
        </authorList>
    </citation>
    <scope>NUCLEOTIDE SEQUENCE [LARGE SCALE GENOMIC DNA]</scope>
    <source>
        <strain evidence="6 7">CBS 24483</strain>
    </source>
</reference>
<dbReference type="PROSITE" id="PS51782">
    <property type="entry name" value="LYSM"/>
    <property type="match status" value="2"/>
</dbReference>
<name>A0ABR1PWZ5_9PEZI</name>
<protein>
    <submittedName>
        <fullName evidence="6">LysM domain-containingprotein</fullName>
    </submittedName>
</protein>
<dbReference type="Proteomes" id="UP001391051">
    <property type="component" value="Unassembled WGS sequence"/>
</dbReference>
<evidence type="ECO:0000256" key="3">
    <source>
        <dbReference type="ARBA" id="ARBA00044955"/>
    </source>
</evidence>
<evidence type="ECO:0000256" key="4">
    <source>
        <dbReference type="SAM" id="SignalP"/>
    </source>
</evidence>
<keyword evidence="4" id="KW-0732">Signal</keyword>
<feature type="domain" description="LysM" evidence="5">
    <location>
        <begin position="309"/>
        <end position="355"/>
    </location>
</feature>
<feature type="domain" description="LysM" evidence="5">
    <location>
        <begin position="258"/>
        <end position="303"/>
    </location>
</feature>
<comment type="similarity">
    <text evidence="3">Belongs to the secreted LysM effector family.</text>
</comment>
<evidence type="ECO:0000259" key="5">
    <source>
        <dbReference type="PROSITE" id="PS51782"/>
    </source>
</evidence>
<sequence length="478" mass="51502">MALSRTSRYSRGPLGWMSTVVVLAILASATFDSRGPIRTFSPTINEHGHGSPPRGWTLFEEGTLSAVGLKKECEASLYQQIQCDASTKSLTTQKFDGGDKAVVDHACTDGCSRALQALHIAVDTSCGAKAELVPGMPILDLVDRLWYNWNQSCFVDPDSGKNCNNMIAELPDVDYLAELSDSDICSHCFTHSLEMMQASKYPSAHDDELFKTQYRKFAKITDGSKPGCNLHVTDFEATPSVFNSPPSAPKQRNCVSGKAYVAKEGDTCDSIASTNMVSAATLFYTNPNILNCSAVQVGARLCLPLACERIWRVQPDDTCSSIALESEVYTQDIIRFNAQLNQDCSNLQGADPSWGSVVCTSIPGGKYAGIPASDWRPMEGASGRGSGYSVAKVSPPHGGSTLAPGTTLECGAWYTHDGSRECVQICLANFISIKLLMAANPSLGSSTCDSDLIRGETYCVSPLRGWDRPSRRPRPAVA</sequence>
<dbReference type="InterPro" id="IPR036779">
    <property type="entry name" value="LysM_dom_sf"/>
</dbReference>